<feature type="compositionally biased region" description="Polar residues" evidence="1">
    <location>
        <begin position="184"/>
        <end position="193"/>
    </location>
</feature>
<feature type="region of interest" description="Disordered" evidence="1">
    <location>
        <begin position="164"/>
        <end position="193"/>
    </location>
</feature>
<organism evidence="2 3">
    <name type="scientific">Grifola frondosa</name>
    <name type="common">Maitake</name>
    <name type="synonym">Polyporus frondosus</name>
    <dbReference type="NCBI Taxonomy" id="5627"/>
    <lineage>
        <taxon>Eukaryota</taxon>
        <taxon>Fungi</taxon>
        <taxon>Dikarya</taxon>
        <taxon>Basidiomycota</taxon>
        <taxon>Agaricomycotina</taxon>
        <taxon>Agaricomycetes</taxon>
        <taxon>Polyporales</taxon>
        <taxon>Grifolaceae</taxon>
        <taxon>Grifola</taxon>
    </lineage>
</organism>
<dbReference type="EMBL" id="LUGG01000019">
    <property type="protein sequence ID" value="OBZ68818.1"/>
    <property type="molecule type" value="Genomic_DNA"/>
</dbReference>
<keyword evidence="3" id="KW-1185">Reference proteome</keyword>
<sequence length="193" mass="20795">MRAYDVRLVGDALRSLVGRALPRLYPSRSAISGVRSETPSNRRHLADDGGERLAHGARATCARYEVTRRVGSGRRAISLSNPTGASSSEPSLSISSTGSIPSAAARVVQFERCQRLQDMIHRSGAAGLFVPSRDPFYPRAHSVLANDRLDSKIRTIQTSDWGFSNHAAHPSPSHSLDLPGLSAANPSVQRSLE</sequence>
<evidence type="ECO:0000313" key="3">
    <source>
        <dbReference type="Proteomes" id="UP000092993"/>
    </source>
</evidence>
<proteinExistence type="predicted"/>
<name>A0A1C7LWA5_GRIFR</name>
<evidence type="ECO:0000256" key="1">
    <source>
        <dbReference type="SAM" id="MobiDB-lite"/>
    </source>
</evidence>
<comment type="caution">
    <text evidence="2">The sequence shown here is derived from an EMBL/GenBank/DDBJ whole genome shotgun (WGS) entry which is preliminary data.</text>
</comment>
<accession>A0A1C7LWA5</accession>
<dbReference type="Proteomes" id="UP000092993">
    <property type="component" value="Unassembled WGS sequence"/>
</dbReference>
<protein>
    <submittedName>
        <fullName evidence="2">Uncharacterized protein</fullName>
    </submittedName>
</protein>
<evidence type="ECO:0000313" key="2">
    <source>
        <dbReference type="EMBL" id="OBZ68818.1"/>
    </source>
</evidence>
<feature type="compositionally biased region" description="Low complexity" evidence="1">
    <location>
        <begin position="166"/>
        <end position="175"/>
    </location>
</feature>
<dbReference type="AlphaFoldDB" id="A0A1C7LWA5"/>
<gene>
    <name evidence="2" type="ORF">A0H81_11404</name>
</gene>
<feature type="compositionally biased region" description="Low complexity" evidence="1">
    <location>
        <begin position="84"/>
        <end position="97"/>
    </location>
</feature>
<reference evidence="2 3" key="1">
    <citation type="submission" date="2016-03" db="EMBL/GenBank/DDBJ databases">
        <title>Whole genome sequencing of Grifola frondosa 9006-11.</title>
        <authorList>
            <person name="Min B."/>
            <person name="Park H."/>
            <person name="Kim J.-G."/>
            <person name="Cho H."/>
            <person name="Oh Y.-L."/>
            <person name="Kong W.-S."/>
            <person name="Choi I.-G."/>
        </authorList>
    </citation>
    <scope>NUCLEOTIDE SEQUENCE [LARGE SCALE GENOMIC DNA]</scope>
    <source>
        <strain evidence="2 3">9006-11</strain>
    </source>
</reference>
<feature type="region of interest" description="Disordered" evidence="1">
    <location>
        <begin position="75"/>
        <end position="97"/>
    </location>
</feature>